<sequence length="201" mass="22558">MSSREKENRMDSNTIDLRNKLIMTARLVVRESGMVAFNLRMIAERAETSTQAIYTLFGGKAGLILALYQHFVVELEQRLLLLVPHSTPIQLIYQTAQIYREQALSDSELYLSATTPIATEADVLGMLYNSKVFALFTSFIEQATAEKLLLPTEDPKAIAKILWSTVHGAVLFELCTREPHARTNMVNELLPILLRGLGTFA</sequence>
<dbReference type="PANTHER" id="PTHR30055:SF234">
    <property type="entry name" value="HTH-TYPE TRANSCRIPTIONAL REGULATOR BETI"/>
    <property type="match status" value="1"/>
</dbReference>
<dbReference type="PANTHER" id="PTHR30055">
    <property type="entry name" value="HTH-TYPE TRANSCRIPTIONAL REGULATOR RUTR"/>
    <property type="match status" value="1"/>
</dbReference>
<dbReference type="InterPro" id="IPR050109">
    <property type="entry name" value="HTH-type_TetR-like_transc_reg"/>
</dbReference>
<gene>
    <name evidence="6" type="ORF">HYN46_15170</name>
</gene>
<keyword evidence="7" id="KW-1185">Reference proteome</keyword>
<evidence type="ECO:0000256" key="1">
    <source>
        <dbReference type="ARBA" id="ARBA00023015"/>
    </source>
</evidence>
<organism evidence="6 7">
    <name type="scientific">Aquirhabdus parva</name>
    <dbReference type="NCBI Taxonomy" id="2283318"/>
    <lineage>
        <taxon>Bacteria</taxon>
        <taxon>Pseudomonadati</taxon>
        <taxon>Pseudomonadota</taxon>
        <taxon>Gammaproteobacteria</taxon>
        <taxon>Moraxellales</taxon>
        <taxon>Moraxellaceae</taxon>
        <taxon>Aquirhabdus</taxon>
    </lineage>
</organism>
<name>A0A345P9V2_9GAMM</name>
<dbReference type="InterPro" id="IPR001647">
    <property type="entry name" value="HTH_TetR"/>
</dbReference>
<dbReference type="SUPFAM" id="SSF48498">
    <property type="entry name" value="Tetracyclin repressor-like, C-terminal domain"/>
    <property type="match status" value="1"/>
</dbReference>
<reference evidence="6 7" key="1">
    <citation type="submission" date="2018-07" db="EMBL/GenBank/DDBJ databases">
        <title>Genome sequencing of Moraxellaceae gen. HYN0046.</title>
        <authorList>
            <person name="Kim M."/>
            <person name="Yi H."/>
        </authorList>
    </citation>
    <scope>NUCLEOTIDE SEQUENCE [LARGE SCALE GENOMIC DNA]</scope>
    <source>
        <strain evidence="6 7">HYN0046</strain>
    </source>
</reference>
<evidence type="ECO:0000256" key="2">
    <source>
        <dbReference type="ARBA" id="ARBA00023125"/>
    </source>
</evidence>
<protein>
    <submittedName>
        <fullName evidence="6">TetR/AcrR family transcriptional regulator</fullName>
    </submittedName>
</protein>
<proteinExistence type="predicted"/>
<dbReference type="InterPro" id="IPR036271">
    <property type="entry name" value="Tet_transcr_reg_TetR-rel_C_sf"/>
</dbReference>
<dbReference type="InterPro" id="IPR009057">
    <property type="entry name" value="Homeodomain-like_sf"/>
</dbReference>
<keyword evidence="3" id="KW-0804">Transcription</keyword>
<evidence type="ECO:0000313" key="6">
    <source>
        <dbReference type="EMBL" id="AXI04061.1"/>
    </source>
</evidence>
<dbReference type="GO" id="GO:0000976">
    <property type="term" value="F:transcription cis-regulatory region binding"/>
    <property type="evidence" value="ECO:0007669"/>
    <property type="project" value="TreeGrafter"/>
</dbReference>
<dbReference type="Proteomes" id="UP000253940">
    <property type="component" value="Chromosome"/>
</dbReference>
<keyword evidence="2 4" id="KW-0238">DNA-binding</keyword>
<evidence type="ECO:0000313" key="7">
    <source>
        <dbReference type="Proteomes" id="UP000253940"/>
    </source>
</evidence>
<dbReference type="Pfam" id="PF00440">
    <property type="entry name" value="TetR_N"/>
    <property type="match status" value="1"/>
</dbReference>
<evidence type="ECO:0000256" key="3">
    <source>
        <dbReference type="ARBA" id="ARBA00023163"/>
    </source>
</evidence>
<dbReference type="SUPFAM" id="SSF46689">
    <property type="entry name" value="Homeodomain-like"/>
    <property type="match status" value="1"/>
</dbReference>
<dbReference type="GO" id="GO:0003700">
    <property type="term" value="F:DNA-binding transcription factor activity"/>
    <property type="evidence" value="ECO:0007669"/>
    <property type="project" value="TreeGrafter"/>
</dbReference>
<dbReference type="OrthoDB" id="7056813at2"/>
<feature type="domain" description="HTH tetR-type" evidence="5">
    <location>
        <begin position="15"/>
        <end position="75"/>
    </location>
</feature>
<dbReference type="Gene3D" id="1.10.357.10">
    <property type="entry name" value="Tetracycline Repressor, domain 2"/>
    <property type="match status" value="1"/>
</dbReference>
<accession>A0A345P9V2</accession>
<keyword evidence="1" id="KW-0805">Transcription regulation</keyword>
<dbReference type="PROSITE" id="PS50977">
    <property type="entry name" value="HTH_TETR_2"/>
    <property type="match status" value="1"/>
</dbReference>
<dbReference type="AlphaFoldDB" id="A0A345P9V2"/>
<dbReference type="KEGG" id="mbah:HYN46_15170"/>
<evidence type="ECO:0000259" key="5">
    <source>
        <dbReference type="PROSITE" id="PS50977"/>
    </source>
</evidence>
<dbReference type="EMBL" id="CP031222">
    <property type="protein sequence ID" value="AXI04061.1"/>
    <property type="molecule type" value="Genomic_DNA"/>
</dbReference>
<evidence type="ECO:0000256" key="4">
    <source>
        <dbReference type="PROSITE-ProRule" id="PRU00335"/>
    </source>
</evidence>
<feature type="DNA-binding region" description="H-T-H motif" evidence="4">
    <location>
        <begin position="38"/>
        <end position="57"/>
    </location>
</feature>